<dbReference type="EMBL" id="JAMTCS010000013">
    <property type="protein sequence ID" value="MCP2266607.1"/>
    <property type="molecule type" value="Genomic_DNA"/>
</dbReference>
<sequence length="95" mass="10520">MSYYADAEGGDHVPHPDHAALVRMIGALNTRDNTFFVVYPDDEDLEWSIAVLTRRGGLGGYDIERLDPVTDQDDTTIAADPATIATDVLNWITQR</sequence>
<organism evidence="1 2">
    <name type="scientific">Promicromonospora thailandica</name>
    <dbReference type="NCBI Taxonomy" id="765201"/>
    <lineage>
        <taxon>Bacteria</taxon>
        <taxon>Bacillati</taxon>
        <taxon>Actinomycetota</taxon>
        <taxon>Actinomycetes</taxon>
        <taxon>Micrococcales</taxon>
        <taxon>Promicromonosporaceae</taxon>
        <taxon>Promicromonospora</taxon>
    </lineage>
</organism>
<accession>A0A9X2G764</accession>
<dbReference type="AlphaFoldDB" id="A0A9X2G764"/>
<dbReference type="RefSeq" id="WP_253838650.1">
    <property type="nucleotide sequence ID" value="NZ_JAMTCS010000013.1"/>
</dbReference>
<proteinExistence type="predicted"/>
<name>A0A9X2G764_9MICO</name>
<keyword evidence="2" id="KW-1185">Reference proteome</keyword>
<protein>
    <submittedName>
        <fullName evidence="1">Uncharacterized protein</fullName>
    </submittedName>
</protein>
<reference evidence="1" key="1">
    <citation type="submission" date="2022-06" db="EMBL/GenBank/DDBJ databases">
        <title>Genomic Encyclopedia of Archaeal and Bacterial Type Strains, Phase II (KMG-II): from individual species to whole genera.</title>
        <authorList>
            <person name="Goeker M."/>
        </authorList>
    </citation>
    <scope>NUCLEOTIDE SEQUENCE</scope>
    <source>
        <strain evidence="1">DSM 26652</strain>
    </source>
</reference>
<evidence type="ECO:0000313" key="2">
    <source>
        <dbReference type="Proteomes" id="UP001139493"/>
    </source>
</evidence>
<dbReference type="Proteomes" id="UP001139493">
    <property type="component" value="Unassembled WGS sequence"/>
</dbReference>
<gene>
    <name evidence="1" type="ORF">APR03_003977</name>
</gene>
<comment type="caution">
    <text evidence="1">The sequence shown here is derived from an EMBL/GenBank/DDBJ whole genome shotgun (WGS) entry which is preliminary data.</text>
</comment>
<evidence type="ECO:0000313" key="1">
    <source>
        <dbReference type="EMBL" id="MCP2266607.1"/>
    </source>
</evidence>